<sequence>GPARNRHYARYAKADFQDMPIEPVADDVLRRITGPWVTLEAMDFEIGARDAWNSFLYAAIRMQGDRESYANFLSQNTIVDDGVGRVLETLRRKGLLENTLIVYSADQGNHFGQHGIWGHSNFFEPTRLYDTATRIPLIVRSPDRETAGRVDETMIGQYDLMPTLLAALGASGHADPRSPGRDFSPLFRNETLAKWGEAVFFEQEETRGIRTPDHLYWQRHPELGRNALFDLRTDPGQRRDVADDPAYAKARKNLDRQVTAFFEHNSDARFDLWKGGEVKGLALSPWKWKKVHGEQWGQPSSQPAEN</sequence>
<evidence type="ECO:0000259" key="1">
    <source>
        <dbReference type="Pfam" id="PF00884"/>
    </source>
</evidence>
<organism evidence="2">
    <name type="scientific">marine sediment metagenome</name>
    <dbReference type="NCBI Taxonomy" id="412755"/>
    <lineage>
        <taxon>unclassified sequences</taxon>
        <taxon>metagenomes</taxon>
        <taxon>ecological metagenomes</taxon>
    </lineage>
</organism>
<gene>
    <name evidence="2" type="ORF">S01H1_11896</name>
</gene>
<dbReference type="PANTHER" id="PTHR43108">
    <property type="entry name" value="N-ACETYLGLUCOSAMINE-6-SULFATASE FAMILY MEMBER"/>
    <property type="match status" value="1"/>
</dbReference>
<proteinExistence type="predicted"/>
<reference evidence="2" key="1">
    <citation type="journal article" date="2014" name="Front. Microbiol.">
        <title>High frequency of phylogenetically diverse reductive dehalogenase-homologous genes in deep subseafloor sedimentary metagenomes.</title>
        <authorList>
            <person name="Kawai M."/>
            <person name="Futagami T."/>
            <person name="Toyoda A."/>
            <person name="Takaki Y."/>
            <person name="Nishi S."/>
            <person name="Hori S."/>
            <person name="Arai W."/>
            <person name="Tsubouchi T."/>
            <person name="Morono Y."/>
            <person name="Uchiyama I."/>
            <person name="Ito T."/>
            <person name="Fujiyama A."/>
            <person name="Inagaki F."/>
            <person name="Takami H."/>
        </authorList>
    </citation>
    <scope>NUCLEOTIDE SEQUENCE</scope>
    <source>
        <strain evidence="2">Expedition CK06-06</strain>
    </source>
</reference>
<name>X0T4B5_9ZZZZ</name>
<dbReference type="EMBL" id="BARS01006082">
    <property type="protein sequence ID" value="GAF82982.1"/>
    <property type="molecule type" value="Genomic_DNA"/>
</dbReference>
<dbReference type="Pfam" id="PF00884">
    <property type="entry name" value="Sulfatase"/>
    <property type="match status" value="1"/>
</dbReference>
<comment type="caution">
    <text evidence="2">The sequence shown here is derived from an EMBL/GenBank/DDBJ whole genome shotgun (WGS) entry which is preliminary data.</text>
</comment>
<protein>
    <recommendedName>
        <fullName evidence="1">Sulfatase N-terminal domain-containing protein</fullName>
    </recommendedName>
</protein>
<dbReference type="InterPro" id="IPR000917">
    <property type="entry name" value="Sulfatase_N"/>
</dbReference>
<evidence type="ECO:0000313" key="2">
    <source>
        <dbReference type="EMBL" id="GAF82982.1"/>
    </source>
</evidence>
<feature type="non-terminal residue" evidence="2">
    <location>
        <position position="1"/>
    </location>
</feature>
<dbReference type="SUPFAM" id="SSF53649">
    <property type="entry name" value="Alkaline phosphatase-like"/>
    <property type="match status" value="1"/>
</dbReference>
<accession>X0T4B5</accession>
<dbReference type="PANTHER" id="PTHR43108:SF8">
    <property type="entry name" value="SD21168P"/>
    <property type="match status" value="1"/>
</dbReference>
<dbReference type="InterPro" id="IPR017850">
    <property type="entry name" value="Alkaline_phosphatase_core_sf"/>
</dbReference>
<dbReference type="Gene3D" id="3.40.720.10">
    <property type="entry name" value="Alkaline Phosphatase, subunit A"/>
    <property type="match status" value="1"/>
</dbReference>
<feature type="domain" description="Sulfatase N-terminal" evidence="1">
    <location>
        <begin position="61"/>
        <end position="169"/>
    </location>
</feature>
<dbReference type="AlphaFoldDB" id="X0T4B5"/>